<feature type="compositionally biased region" description="Gly residues" evidence="1">
    <location>
        <begin position="68"/>
        <end position="84"/>
    </location>
</feature>
<sequence>MSPAFLPPPPCGGDTPPPPPRRLAAIRGYTLTPLARRVHIDSLRGAPLPPSGGGGGASASADADADAVGGGSSSGGGGGGGGLRGLTPSQLVVGALLAVAADRGATTAVALAIDDEAGQHAALSKWMRRNGAAPVRRVGDGWRDVPDRLVWGGGGSSWRGGSTPSSRWASA</sequence>
<proteinExistence type="predicted"/>
<dbReference type="Proteomes" id="UP000218209">
    <property type="component" value="Unassembled WGS sequence"/>
</dbReference>
<feature type="compositionally biased region" description="Pro residues" evidence="1">
    <location>
        <begin position="1"/>
        <end position="21"/>
    </location>
</feature>
<organism evidence="2 3">
    <name type="scientific">Porphyra umbilicalis</name>
    <name type="common">Purple laver</name>
    <name type="synonym">Red alga</name>
    <dbReference type="NCBI Taxonomy" id="2786"/>
    <lineage>
        <taxon>Eukaryota</taxon>
        <taxon>Rhodophyta</taxon>
        <taxon>Bangiophyceae</taxon>
        <taxon>Bangiales</taxon>
        <taxon>Bangiaceae</taxon>
        <taxon>Porphyra</taxon>
    </lineage>
</organism>
<name>A0A1X6NQE6_PORUM</name>
<dbReference type="EMBL" id="KV919205">
    <property type="protein sequence ID" value="OSX70821.1"/>
    <property type="molecule type" value="Genomic_DNA"/>
</dbReference>
<dbReference type="OrthoDB" id="445361at2759"/>
<feature type="region of interest" description="Disordered" evidence="1">
    <location>
        <begin position="43"/>
        <end position="85"/>
    </location>
</feature>
<evidence type="ECO:0000313" key="3">
    <source>
        <dbReference type="Proteomes" id="UP000218209"/>
    </source>
</evidence>
<evidence type="ECO:0000256" key="1">
    <source>
        <dbReference type="SAM" id="MobiDB-lite"/>
    </source>
</evidence>
<feature type="compositionally biased region" description="Low complexity" evidence="1">
    <location>
        <begin position="159"/>
        <end position="171"/>
    </location>
</feature>
<feature type="region of interest" description="Disordered" evidence="1">
    <location>
        <begin position="1"/>
        <end position="24"/>
    </location>
</feature>
<dbReference type="AlphaFoldDB" id="A0A1X6NQE6"/>
<feature type="region of interest" description="Disordered" evidence="1">
    <location>
        <begin position="152"/>
        <end position="171"/>
    </location>
</feature>
<accession>A0A1X6NQE6</accession>
<protein>
    <submittedName>
        <fullName evidence="2">Uncharacterized protein</fullName>
    </submittedName>
</protein>
<evidence type="ECO:0000313" key="2">
    <source>
        <dbReference type="EMBL" id="OSX70821.1"/>
    </source>
</evidence>
<reference evidence="2 3" key="1">
    <citation type="submission" date="2017-03" db="EMBL/GenBank/DDBJ databases">
        <title>WGS assembly of Porphyra umbilicalis.</title>
        <authorList>
            <person name="Brawley S.H."/>
            <person name="Blouin N.A."/>
            <person name="Ficko-Blean E."/>
            <person name="Wheeler G.L."/>
            <person name="Lohr M."/>
            <person name="Goodson H.V."/>
            <person name="Jenkins J.W."/>
            <person name="Blaby-Haas C.E."/>
            <person name="Helliwell K.E."/>
            <person name="Chan C."/>
            <person name="Marriage T."/>
            <person name="Bhattacharya D."/>
            <person name="Klein A.S."/>
            <person name="Badis Y."/>
            <person name="Brodie J."/>
            <person name="Cao Y."/>
            <person name="Collen J."/>
            <person name="Dittami S.M."/>
            <person name="Gachon C.M."/>
            <person name="Green B.R."/>
            <person name="Karpowicz S."/>
            <person name="Kim J.W."/>
            <person name="Kudahl U."/>
            <person name="Lin S."/>
            <person name="Michel G."/>
            <person name="Mittag M."/>
            <person name="Olson B.J."/>
            <person name="Pangilinan J."/>
            <person name="Peng Y."/>
            <person name="Qiu H."/>
            <person name="Shu S."/>
            <person name="Singer J.T."/>
            <person name="Smith A.G."/>
            <person name="Sprecher B.N."/>
            <person name="Wagner V."/>
            <person name="Wang W."/>
            <person name="Wang Z.-Y."/>
            <person name="Yan J."/>
            <person name="Yarish C."/>
            <person name="Zoeuner-Riek S."/>
            <person name="Zhuang Y."/>
            <person name="Zou Y."/>
            <person name="Lindquist E.A."/>
            <person name="Grimwood J."/>
            <person name="Barry K."/>
            <person name="Rokhsar D.S."/>
            <person name="Schmutz J."/>
            <person name="Stiller J.W."/>
            <person name="Grossman A.R."/>
            <person name="Prochnik S.E."/>
        </authorList>
    </citation>
    <scope>NUCLEOTIDE SEQUENCE [LARGE SCALE GENOMIC DNA]</scope>
    <source>
        <strain evidence="2">4086291</strain>
    </source>
</reference>
<keyword evidence="3" id="KW-1185">Reference proteome</keyword>
<gene>
    <name evidence="2" type="ORF">BU14_0663s0004</name>
</gene>